<proteinExistence type="predicted"/>
<organism evidence="1 2">
    <name type="scientific">Aeromonas schubertii</name>
    <dbReference type="NCBI Taxonomy" id="652"/>
    <lineage>
        <taxon>Bacteria</taxon>
        <taxon>Pseudomonadati</taxon>
        <taxon>Pseudomonadota</taxon>
        <taxon>Gammaproteobacteria</taxon>
        <taxon>Aeromonadales</taxon>
        <taxon>Aeromonadaceae</taxon>
        <taxon>Aeromonas</taxon>
    </lineage>
</organism>
<dbReference type="Proteomes" id="UP000774958">
    <property type="component" value="Unassembled WGS sequence"/>
</dbReference>
<dbReference type="RefSeq" id="WP_224161720.1">
    <property type="nucleotide sequence ID" value="NZ_JAIRBT010000001.1"/>
</dbReference>
<evidence type="ECO:0000313" key="2">
    <source>
        <dbReference type="Proteomes" id="UP000774958"/>
    </source>
</evidence>
<keyword evidence="2" id="KW-1185">Reference proteome</keyword>
<protein>
    <submittedName>
        <fullName evidence="1">Uncharacterized protein</fullName>
    </submittedName>
</protein>
<gene>
    <name evidence="1" type="ORF">LA374_00375</name>
</gene>
<accession>A0ABS7V5R4</accession>
<reference evidence="1 2" key="1">
    <citation type="submission" date="2021-09" db="EMBL/GenBank/DDBJ databases">
        <title>Aeromonas schubertii isolated from Asian sea bass.</title>
        <authorList>
            <person name="Pinpimai K."/>
        </authorList>
    </citation>
    <scope>NUCLEOTIDE SEQUENCE [LARGE SCALE GENOMIC DNA]</scope>
    <source>
        <strain evidence="1 2">CHULA2021a</strain>
    </source>
</reference>
<sequence length="175" mass="19096">MDNLTASLAIRKIANNLINAHRPELGARHSVTVESSLETLAELADELGLIDTYAELAQRLTILRTGRRPAVLVGSMPSGDFAFLKQFNEFAIANPRAADEWLFTDAKGCFTWQDDERGLVFLPPEVAFEPLADDALPFMDGPLIIGVELEAAVHDVTVECLFHPPFAHALQGGAQ</sequence>
<name>A0ABS7V5R4_9GAMM</name>
<dbReference type="EMBL" id="JAIRBT010000001">
    <property type="protein sequence ID" value="MBZ6064673.1"/>
    <property type="molecule type" value="Genomic_DNA"/>
</dbReference>
<comment type="caution">
    <text evidence="1">The sequence shown here is derived from an EMBL/GenBank/DDBJ whole genome shotgun (WGS) entry which is preliminary data.</text>
</comment>
<evidence type="ECO:0000313" key="1">
    <source>
        <dbReference type="EMBL" id="MBZ6064673.1"/>
    </source>
</evidence>